<reference evidence="3" key="1">
    <citation type="journal article" date="2011" name="Genome Biol.">
        <title>Comparative genomics of the social amoebae Dictyostelium discoideum and Dictyostelium purpureum.</title>
        <authorList>
            <consortium name="US DOE Joint Genome Institute (JGI-PGF)"/>
            <person name="Sucgang R."/>
            <person name="Kuo A."/>
            <person name="Tian X."/>
            <person name="Salerno W."/>
            <person name="Parikh A."/>
            <person name="Feasley C.L."/>
            <person name="Dalin E."/>
            <person name="Tu H."/>
            <person name="Huang E."/>
            <person name="Barry K."/>
            <person name="Lindquist E."/>
            <person name="Shapiro H."/>
            <person name="Bruce D."/>
            <person name="Schmutz J."/>
            <person name="Salamov A."/>
            <person name="Fey P."/>
            <person name="Gaudet P."/>
            <person name="Anjard C."/>
            <person name="Babu M.M."/>
            <person name="Basu S."/>
            <person name="Bushmanova Y."/>
            <person name="van der Wel H."/>
            <person name="Katoh-Kurasawa M."/>
            <person name="Dinh C."/>
            <person name="Coutinho P.M."/>
            <person name="Saito T."/>
            <person name="Elias M."/>
            <person name="Schaap P."/>
            <person name="Kay R.R."/>
            <person name="Henrissat B."/>
            <person name="Eichinger L."/>
            <person name="Rivero F."/>
            <person name="Putnam N.H."/>
            <person name="West C.M."/>
            <person name="Loomis W.F."/>
            <person name="Chisholm R.L."/>
            <person name="Shaulsky G."/>
            <person name="Strassmann J.E."/>
            <person name="Queller D.C."/>
            <person name="Kuspa A."/>
            <person name="Grigoriev I.V."/>
        </authorList>
    </citation>
    <scope>NUCLEOTIDE SEQUENCE [LARGE SCALE GENOMIC DNA]</scope>
    <source>
        <strain evidence="3">QSDP1</strain>
    </source>
</reference>
<dbReference type="Gene3D" id="3.40.30.10">
    <property type="entry name" value="Glutaredoxin"/>
    <property type="match status" value="1"/>
</dbReference>
<dbReference type="InterPro" id="IPR013766">
    <property type="entry name" value="Thioredoxin_domain"/>
</dbReference>
<dbReference type="AlphaFoldDB" id="F0Z9H7"/>
<name>F0Z9H7_DICPU</name>
<organism evidence="2 3">
    <name type="scientific">Dictyostelium purpureum</name>
    <name type="common">Slime mold</name>
    <dbReference type="NCBI Taxonomy" id="5786"/>
    <lineage>
        <taxon>Eukaryota</taxon>
        <taxon>Amoebozoa</taxon>
        <taxon>Evosea</taxon>
        <taxon>Eumycetozoa</taxon>
        <taxon>Dictyostelia</taxon>
        <taxon>Dictyosteliales</taxon>
        <taxon>Dictyosteliaceae</taxon>
        <taxon>Dictyostelium</taxon>
    </lineage>
</organism>
<protein>
    <recommendedName>
        <fullName evidence="1">Thioredoxin domain-containing protein</fullName>
    </recommendedName>
</protein>
<gene>
    <name evidence="2" type="ORF">DICPUDRAFT_147819</name>
</gene>
<dbReference type="SUPFAM" id="SSF52833">
    <property type="entry name" value="Thioredoxin-like"/>
    <property type="match status" value="1"/>
</dbReference>
<accession>F0Z9H7</accession>
<evidence type="ECO:0000259" key="1">
    <source>
        <dbReference type="Pfam" id="PF00085"/>
    </source>
</evidence>
<dbReference type="Pfam" id="PF00085">
    <property type="entry name" value="Thioredoxin"/>
    <property type="match status" value="1"/>
</dbReference>
<evidence type="ECO:0000313" key="2">
    <source>
        <dbReference type="EMBL" id="EGC39385.1"/>
    </source>
</evidence>
<dbReference type="InterPro" id="IPR036249">
    <property type="entry name" value="Thioredoxin-like_sf"/>
</dbReference>
<dbReference type="InParanoid" id="F0Z9H7"/>
<feature type="domain" description="Thioredoxin" evidence="1">
    <location>
        <begin position="8"/>
        <end position="64"/>
    </location>
</feature>
<dbReference type="EMBL" id="GL870958">
    <property type="protein sequence ID" value="EGC39385.1"/>
    <property type="molecule type" value="Genomic_DNA"/>
</dbReference>
<dbReference type="KEGG" id="dpp:DICPUDRAFT_147819"/>
<keyword evidence="3" id="KW-1185">Reference proteome</keyword>
<dbReference type="CDD" id="cd02947">
    <property type="entry name" value="TRX_family"/>
    <property type="match status" value="1"/>
</dbReference>
<dbReference type="Proteomes" id="UP000001064">
    <property type="component" value="Unassembled WGS sequence"/>
</dbReference>
<dbReference type="VEuPathDB" id="AmoebaDB:DICPUDRAFT_147819"/>
<dbReference type="OrthoDB" id="5971664at2759"/>
<dbReference type="RefSeq" id="XP_003284059.1">
    <property type="nucleotide sequence ID" value="XM_003284011.1"/>
</dbReference>
<dbReference type="GeneID" id="10509964"/>
<evidence type="ECO:0000313" key="3">
    <source>
        <dbReference type="Proteomes" id="UP000001064"/>
    </source>
</evidence>
<proteinExistence type="predicted"/>
<sequence>MCNKFEKSIFPKCAQENPNISFIIVNIDKLYDLPQAKTVSSLPFFKAYKNQNQIAEYAGSDENRFEELVLTLKSS</sequence>